<proteinExistence type="predicted"/>
<dbReference type="InParanoid" id="A0A0C3CYB8"/>
<dbReference type="HOGENOM" id="CLU_006344_3_1_1"/>
<reference evidence="1 2" key="1">
    <citation type="submission" date="2014-04" db="EMBL/GenBank/DDBJ databases">
        <authorList>
            <consortium name="DOE Joint Genome Institute"/>
            <person name="Kuo A."/>
            <person name="Kohler A."/>
            <person name="Nagy L.G."/>
            <person name="Floudas D."/>
            <person name="Copeland A."/>
            <person name="Barry K.W."/>
            <person name="Cichocki N."/>
            <person name="Veneault-Fourrey C."/>
            <person name="LaButti K."/>
            <person name="Lindquist E.A."/>
            <person name="Lipzen A."/>
            <person name="Lundell T."/>
            <person name="Morin E."/>
            <person name="Murat C."/>
            <person name="Sun H."/>
            <person name="Tunlid A."/>
            <person name="Henrissat B."/>
            <person name="Grigoriev I.V."/>
            <person name="Hibbett D.S."/>
            <person name="Martin F."/>
            <person name="Nordberg H.P."/>
            <person name="Cantor M.N."/>
            <person name="Hua S.X."/>
        </authorList>
    </citation>
    <scope>NUCLEOTIDE SEQUENCE [LARGE SCALE GENOMIC DNA]</scope>
    <source>
        <strain evidence="1 2">Foug A</strain>
    </source>
</reference>
<dbReference type="Proteomes" id="UP000053989">
    <property type="component" value="Unassembled WGS sequence"/>
</dbReference>
<dbReference type="AlphaFoldDB" id="A0A0C3CYB8"/>
<accession>A0A0C3CYB8</accession>
<evidence type="ECO:0000313" key="1">
    <source>
        <dbReference type="EMBL" id="KIM53585.1"/>
    </source>
</evidence>
<dbReference type="OrthoDB" id="2688393at2759"/>
<dbReference type="EMBL" id="KN822177">
    <property type="protein sequence ID" value="KIM53585.1"/>
    <property type="molecule type" value="Genomic_DNA"/>
</dbReference>
<protein>
    <submittedName>
        <fullName evidence="1">Uncharacterized protein</fullName>
    </submittedName>
</protein>
<sequence>MSPLRCNYCLKPMATEAGIKQHIVQSPVCHEQWVKLLDRLKFTVSDELDNVNDQPPEQMNVDVLDYPYEWGDTVDGIDGPDDVFDVPDGHLVHQTCVDVDPGPPNLTELPSKEETIFKFLEAAELEKGESEWAPFHDEDEWELVQFLMKNLGQTKIDELLKLSHMQKSGVLFNNAHSFLKCIDSLNTSLPWICEMIDVEGDMEGEDGAMKREKVELW</sequence>
<name>A0A0C3CYB8_9AGAM</name>
<reference evidence="2" key="2">
    <citation type="submission" date="2015-01" db="EMBL/GenBank/DDBJ databases">
        <title>Evolutionary Origins and Diversification of the Mycorrhizal Mutualists.</title>
        <authorList>
            <consortium name="DOE Joint Genome Institute"/>
            <consortium name="Mycorrhizal Genomics Consortium"/>
            <person name="Kohler A."/>
            <person name="Kuo A."/>
            <person name="Nagy L.G."/>
            <person name="Floudas D."/>
            <person name="Copeland A."/>
            <person name="Barry K.W."/>
            <person name="Cichocki N."/>
            <person name="Veneault-Fourrey C."/>
            <person name="LaButti K."/>
            <person name="Lindquist E.A."/>
            <person name="Lipzen A."/>
            <person name="Lundell T."/>
            <person name="Morin E."/>
            <person name="Murat C."/>
            <person name="Riley R."/>
            <person name="Ohm R."/>
            <person name="Sun H."/>
            <person name="Tunlid A."/>
            <person name="Henrissat B."/>
            <person name="Grigoriev I.V."/>
            <person name="Hibbett D.S."/>
            <person name="Martin F."/>
        </authorList>
    </citation>
    <scope>NUCLEOTIDE SEQUENCE [LARGE SCALE GENOMIC DNA]</scope>
    <source>
        <strain evidence="2">Foug A</strain>
    </source>
</reference>
<evidence type="ECO:0000313" key="2">
    <source>
        <dbReference type="Proteomes" id="UP000053989"/>
    </source>
</evidence>
<gene>
    <name evidence="1" type="ORF">SCLCIDRAFT_31804</name>
</gene>
<organism evidence="1 2">
    <name type="scientific">Scleroderma citrinum Foug A</name>
    <dbReference type="NCBI Taxonomy" id="1036808"/>
    <lineage>
        <taxon>Eukaryota</taxon>
        <taxon>Fungi</taxon>
        <taxon>Dikarya</taxon>
        <taxon>Basidiomycota</taxon>
        <taxon>Agaricomycotina</taxon>
        <taxon>Agaricomycetes</taxon>
        <taxon>Agaricomycetidae</taxon>
        <taxon>Boletales</taxon>
        <taxon>Sclerodermatineae</taxon>
        <taxon>Sclerodermataceae</taxon>
        <taxon>Scleroderma</taxon>
    </lineage>
</organism>
<keyword evidence="2" id="KW-1185">Reference proteome</keyword>